<keyword evidence="6 7" id="KW-0998">Cell outer membrane</keyword>
<evidence type="ECO:0000256" key="9">
    <source>
        <dbReference type="SAM" id="SignalP"/>
    </source>
</evidence>
<dbReference type="InterPro" id="IPR036942">
    <property type="entry name" value="Beta-barrel_TonB_sf"/>
</dbReference>
<evidence type="ECO:0000256" key="8">
    <source>
        <dbReference type="SAM" id="MobiDB-lite"/>
    </source>
</evidence>
<keyword evidence="2 7" id="KW-0813">Transport</keyword>
<dbReference type="SUPFAM" id="SSF49464">
    <property type="entry name" value="Carboxypeptidase regulatory domain-like"/>
    <property type="match status" value="1"/>
</dbReference>
<dbReference type="Gene3D" id="2.60.40.1120">
    <property type="entry name" value="Carboxypeptidase-like, regulatory domain"/>
    <property type="match status" value="1"/>
</dbReference>
<dbReference type="RefSeq" id="WP_379845598.1">
    <property type="nucleotide sequence ID" value="NZ_JBHSMA010000003.1"/>
</dbReference>
<dbReference type="InterPro" id="IPR012910">
    <property type="entry name" value="Plug_dom"/>
</dbReference>
<keyword evidence="12" id="KW-1185">Reference proteome</keyword>
<sequence length="1157" mass="126769">MKKNYFFMGGFLCLLIILSPTISAAQTVAFHQKWQGGVKFQELQSELRTVHQILKDLETNHSIFFMFHSEKIKTIQVQYRPVTGESVQKTLERVLKAGGLTYKRHGKIYAIFPDDMDDKSIREFRRKASQPGGPPSGLQKTPPIAPPNEPTMEPVDPAGNQAIDQTVTGVVLDETNQALPGVSVVLKGTSRGTTTDAQGKFQLAVPDVVAVLIFSYVGYESQEVTISNQTALTISLVLNNKSLNEVVVVGYGSVKKRDLTGSVASIGAAEIKAQPVSGLNQALQGRVSGVQVTQASNSAGGGVQIRIRGGNSISASNDPLYVIDGFPVTNPSPASGANNSNAFPNVLATLNPNDIESMEVLKDASATAIYGSRGANGVVLITTKRGKEGQTNIEFETYYSVSRITKFHELVNASESLKMKNEQLVNLGRTERYGTDPAYGTKKPDDYLPGTDWQRSIYRDAPTKNYQLTLSGGNDKLRYLVSGNYFDQDGIIITNNFKRYSARLNLDAKLTERIKVGTNFTMTRSDNHLVTESSSTSPVRAALLKTPAQMIYNPDGSYTLDFLGMQGLPNPIAVLKTSTNTLQSDRVLGTLFGEFRLAEGLTGRVSAGTDIINSRRNVFFTPQTQIASSVNGYGSVGNAVNTNILNENTLSYNRTIGTDHAFDLLAGITFQKNKEVRNYSEAQDFPNYSLGAGNLGLGNKLLAPSGSIAEWGLASYLGRLNYRLKDRYLFTVTGRIDGSSRFGANNKYGFFPSGAFAWRVSDEAFLRNNATISDLKVRVSYGLTGNDGIGLYNSLSQYGTGRMVLNDREQLYIEASRMANSDLRWEKTAQFDVGFDLGLLGNRLQITADYYVKTTSDLLLGVELPSTTGFTSVLRNIGSVENRGFELGINSTNLNRGGFKWSTMGNISFNKNKVLKLADADQYFVGGESEVIVKVGEPLGSFYGTVFDGIWQTADEIKAAGSLAITNALPGAPRFKDVNGDGVYNQSTDRTILGNGLPKFIFGLTNNFSYKGFDLSIFLQGVQGNKIFNHTFRDLVGGDPGGNKLRVYAEGAWRANKPSNTYYALRQWDLGVNSFYVEDGSFMRLKNVSLSYQLPLKTKFIKRVRVYVSGQNLLTFTRYKGYDPEVNSDFNSNTLYGFDRFAYPASRTLTLGGNFTF</sequence>
<evidence type="ECO:0000256" key="2">
    <source>
        <dbReference type="ARBA" id="ARBA00022448"/>
    </source>
</evidence>
<comment type="subcellular location">
    <subcellularLocation>
        <location evidence="1 7">Cell outer membrane</location>
        <topology evidence="1 7">Multi-pass membrane protein</topology>
    </subcellularLocation>
</comment>
<dbReference type="Pfam" id="PF13715">
    <property type="entry name" value="CarbopepD_reg_2"/>
    <property type="match status" value="1"/>
</dbReference>
<gene>
    <name evidence="11" type="ORF">ACFPMF_13300</name>
</gene>
<dbReference type="InterPro" id="IPR039426">
    <property type="entry name" value="TonB-dep_rcpt-like"/>
</dbReference>
<dbReference type="InterPro" id="IPR008969">
    <property type="entry name" value="CarboxyPept-like_regulatory"/>
</dbReference>
<keyword evidence="9" id="KW-0732">Signal</keyword>
<accession>A0ABW0ID30</accession>
<comment type="caution">
    <text evidence="11">The sequence shown here is derived from an EMBL/GenBank/DDBJ whole genome shotgun (WGS) entry which is preliminary data.</text>
</comment>
<evidence type="ECO:0000256" key="7">
    <source>
        <dbReference type="PROSITE-ProRule" id="PRU01360"/>
    </source>
</evidence>
<evidence type="ECO:0000313" key="11">
    <source>
        <dbReference type="EMBL" id="MFC5410296.1"/>
    </source>
</evidence>
<dbReference type="InterPro" id="IPR023997">
    <property type="entry name" value="TonB-dep_OMP_SusC/RagA_CS"/>
</dbReference>
<reference evidence="12" key="1">
    <citation type="journal article" date="2019" name="Int. J. Syst. Evol. Microbiol.">
        <title>The Global Catalogue of Microorganisms (GCM) 10K type strain sequencing project: providing services to taxonomists for standard genome sequencing and annotation.</title>
        <authorList>
            <consortium name="The Broad Institute Genomics Platform"/>
            <consortium name="The Broad Institute Genome Sequencing Center for Infectious Disease"/>
            <person name="Wu L."/>
            <person name="Ma J."/>
        </authorList>
    </citation>
    <scope>NUCLEOTIDE SEQUENCE [LARGE SCALE GENOMIC DNA]</scope>
    <source>
        <strain evidence="12">CCUG 55250</strain>
    </source>
</reference>
<comment type="similarity">
    <text evidence="7">Belongs to the TonB-dependent receptor family.</text>
</comment>
<dbReference type="PROSITE" id="PS52016">
    <property type="entry name" value="TONB_DEPENDENT_REC_3"/>
    <property type="match status" value="1"/>
</dbReference>
<dbReference type="Gene3D" id="2.170.130.10">
    <property type="entry name" value="TonB-dependent receptor, plug domain"/>
    <property type="match status" value="1"/>
</dbReference>
<dbReference type="Pfam" id="PF07715">
    <property type="entry name" value="Plug"/>
    <property type="match status" value="1"/>
</dbReference>
<keyword evidence="4 7" id="KW-0812">Transmembrane</keyword>
<evidence type="ECO:0000256" key="1">
    <source>
        <dbReference type="ARBA" id="ARBA00004571"/>
    </source>
</evidence>
<dbReference type="Proteomes" id="UP001596106">
    <property type="component" value="Unassembled WGS sequence"/>
</dbReference>
<proteinExistence type="inferred from homology"/>
<evidence type="ECO:0000256" key="3">
    <source>
        <dbReference type="ARBA" id="ARBA00022452"/>
    </source>
</evidence>
<evidence type="ECO:0000256" key="5">
    <source>
        <dbReference type="ARBA" id="ARBA00023136"/>
    </source>
</evidence>
<dbReference type="NCBIfam" id="TIGR04056">
    <property type="entry name" value="OMP_RagA_SusC"/>
    <property type="match status" value="1"/>
</dbReference>
<feature type="region of interest" description="Disordered" evidence="8">
    <location>
        <begin position="125"/>
        <end position="160"/>
    </location>
</feature>
<evidence type="ECO:0000256" key="4">
    <source>
        <dbReference type="ARBA" id="ARBA00022692"/>
    </source>
</evidence>
<feature type="chain" id="PRO_5045771038" evidence="9">
    <location>
        <begin position="25"/>
        <end position="1157"/>
    </location>
</feature>
<feature type="signal peptide" evidence="9">
    <location>
        <begin position="1"/>
        <end position="24"/>
    </location>
</feature>
<dbReference type="InterPro" id="IPR023996">
    <property type="entry name" value="TonB-dep_OMP_SusC/RagA"/>
</dbReference>
<evidence type="ECO:0000256" key="6">
    <source>
        <dbReference type="ARBA" id="ARBA00023237"/>
    </source>
</evidence>
<evidence type="ECO:0000313" key="12">
    <source>
        <dbReference type="Proteomes" id="UP001596106"/>
    </source>
</evidence>
<keyword evidence="3 7" id="KW-1134">Transmembrane beta strand</keyword>
<dbReference type="NCBIfam" id="TIGR04057">
    <property type="entry name" value="SusC_RagA_signa"/>
    <property type="match status" value="1"/>
</dbReference>
<dbReference type="InterPro" id="IPR037066">
    <property type="entry name" value="Plug_dom_sf"/>
</dbReference>
<keyword evidence="5 7" id="KW-0472">Membrane</keyword>
<dbReference type="EMBL" id="JBHSMA010000003">
    <property type="protein sequence ID" value="MFC5410296.1"/>
    <property type="molecule type" value="Genomic_DNA"/>
</dbReference>
<name>A0ABW0ID30_9BACT</name>
<evidence type="ECO:0000259" key="10">
    <source>
        <dbReference type="Pfam" id="PF07715"/>
    </source>
</evidence>
<organism evidence="11 12">
    <name type="scientific">Larkinella bovis</name>
    <dbReference type="NCBI Taxonomy" id="683041"/>
    <lineage>
        <taxon>Bacteria</taxon>
        <taxon>Pseudomonadati</taxon>
        <taxon>Bacteroidota</taxon>
        <taxon>Cytophagia</taxon>
        <taxon>Cytophagales</taxon>
        <taxon>Spirosomataceae</taxon>
        <taxon>Larkinella</taxon>
    </lineage>
</organism>
<feature type="domain" description="TonB-dependent receptor plug" evidence="10">
    <location>
        <begin position="255"/>
        <end position="378"/>
    </location>
</feature>
<dbReference type="Gene3D" id="2.40.170.20">
    <property type="entry name" value="TonB-dependent receptor, beta-barrel domain"/>
    <property type="match status" value="1"/>
</dbReference>
<protein>
    <submittedName>
        <fullName evidence="11">SusC/RagA family TonB-linked outer membrane protein</fullName>
    </submittedName>
</protein>
<dbReference type="SUPFAM" id="SSF56935">
    <property type="entry name" value="Porins"/>
    <property type="match status" value="1"/>
</dbReference>